<evidence type="ECO:0000256" key="3">
    <source>
        <dbReference type="ARBA" id="ARBA00004651"/>
    </source>
</evidence>
<dbReference type="PRINTS" id="PR00344">
    <property type="entry name" value="BCTRLSENSOR"/>
</dbReference>
<dbReference type="Pfam" id="PF00512">
    <property type="entry name" value="HisKA"/>
    <property type="match status" value="1"/>
</dbReference>
<evidence type="ECO:0000256" key="9">
    <source>
        <dbReference type="ARBA" id="ARBA00022777"/>
    </source>
</evidence>
<feature type="transmembrane region" description="Helical" evidence="14">
    <location>
        <begin position="104"/>
        <end position="123"/>
    </location>
</feature>
<dbReference type="SMART" id="SM00387">
    <property type="entry name" value="HATPase_c"/>
    <property type="match status" value="1"/>
</dbReference>
<dbReference type="AlphaFoldDB" id="A0A1H0K3U4"/>
<feature type="transmembrane region" description="Helical" evidence="14">
    <location>
        <begin position="209"/>
        <end position="231"/>
    </location>
</feature>
<dbReference type="OrthoDB" id="3272969at2"/>
<dbReference type="SMART" id="SM00388">
    <property type="entry name" value="HisKA"/>
    <property type="match status" value="1"/>
</dbReference>
<evidence type="ECO:0000256" key="14">
    <source>
        <dbReference type="SAM" id="Phobius"/>
    </source>
</evidence>
<evidence type="ECO:0000256" key="12">
    <source>
        <dbReference type="ARBA" id="ARBA00023136"/>
    </source>
</evidence>
<dbReference type="InterPro" id="IPR035965">
    <property type="entry name" value="PAS-like_dom_sf"/>
</dbReference>
<dbReference type="EC" id="2.7.13.3" evidence="4"/>
<dbReference type="Pfam" id="PF13426">
    <property type="entry name" value="PAS_9"/>
    <property type="match status" value="1"/>
</dbReference>
<dbReference type="InterPro" id="IPR007895">
    <property type="entry name" value="MASE1"/>
</dbReference>
<dbReference type="Gene3D" id="3.30.565.10">
    <property type="entry name" value="Histidine kinase-like ATPase, C-terminal domain"/>
    <property type="match status" value="1"/>
</dbReference>
<keyword evidence="9" id="KW-0418">Kinase</keyword>
<keyword evidence="6" id="KW-0597">Phosphoprotein</keyword>
<dbReference type="PROSITE" id="PS50113">
    <property type="entry name" value="PAC"/>
    <property type="match status" value="1"/>
</dbReference>
<feature type="coiled-coil region" evidence="13">
    <location>
        <begin position="399"/>
        <end position="429"/>
    </location>
</feature>
<keyword evidence="13" id="KW-0175">Coiled coil</keyword>
<gene>
    <name evidence="18" type="ORF">SAMN05192576_4143</name>
</gene>
<dbReference type="Pfam" id="PF05231">
    <property type="entry name" value="MASE1"/>
    <property type="match status" value="1"/>
</dbReference>
<dbReference type="CDD" id="cd00130">
    <property type="entry name" value="PAS"/>
    <property type="match status" value="1"/>
</dbReference>
<dbReference type="SUPFAM" id="SSF47384">
    <property type="entry name" value="Homodimeric domain of signal transducing histidine kinase"/>
    <property type="match status" value="1"/>
</dbReference>
<protein>
    <recommendedName>
        <fullName evidence="4">histidine kinase</fullName>
        <ecNumber evidence="4">2.7.13.3</ecNumber>
    </recommendedName>
</protein>
<evidence type="ECO:0000259" key="17">
    <source>
        <dbReference type="PROSITE" id="PS50113"/>
    </source>
</evidence>
<keyword evidence="5" id="KW-1003">Cell membrane</keyword>
<feature type="transmembrane region" description="Helical" evidence="14">
    <location>
        <begin position="129"/>
        <end position="151"/>
    </location>
</feature>
<feature type="transmembrane region" description="Helical" evidence="14">
    <location>
        <begin position="243"/>
        <end position="264"/>
    </location>
</feature>
<evidence type="ECO:0000256" key="10">
    <source>
        <dbReference type="ARBA" id="ARBA00022989"/>
    </source>
</evidence>
<evidence type="ECO:0000256" key="6">
    <source>
        <dbReference type="ARBA" id="ARBA00022553"/>
    </source>
</evidence>
<keyword evidence="11" id="KW-0902">Two-component regulatory system</keyword>
<evidence type="ECO:0000256" key="7">
    <source>
        <dbReference type="ARBA" id="ARBA00022679"/>
    </source>
</evidence>
<dbReference type="Gene3D" id="1.10.287.130">
    <property type="match status" value="1"/>
</dbReference>
<dbReference type="Proteomes" id="UP000199004">
    <property type="component" value="Unassembled WGS sequence"/>
</dbReference>
<feature type="transmembrane region" description="Helical" evidence="14">
    <location>
        <begin position="63"/>
        <end position="83"/>
    </location>
</feature>
<dbReference type="InterPro" id="IPR036890">
    <property type="entry name" value="HATPase_C_sf"/>
</dbReference>
<dbReference type="InterPro" id="IPR003661">
    <property type="entry name" value="HisK_dim/P_dom"/>
</dbReference>
<evidence type="ECO:0000256" key="13">
    <source>
        <dbReference type="SAM" id="Coils"/>
    </source>
</evidence>
<dbReference type="NCBIfam" id="TIGR00229">
    <property type="entry name" value="sensory_box"/>
    <property type="match status" value="1"/>
</dbReference>
<evidence type="ECO:0000313" key="19">
    <source>
        <dbReference type="Proteomes" id="UP000199004"/>
    </source>
</evidence>
<accession>A0A1H0K3U4</accession>
<evidence type="ECO:0000256" key="4">
    <source>
        <dbReference type="ARBA" id="ARBA00012438"/>
    </source>
</evidence>
<comment type="cofactor">
    <cofactor evidence="2">
        <name>a divalent metal cation</name>
        <dbReference type="ChEBI" id="CHEBI:60240"/>
    </cofactor>
</comment>
<dbReference type="Pfam" id="PF02518">
    <property type="entry name" value="HATPase_c"/>
    <property type="match status" value="1"/>
</dbReference>
<dbReference type="SUPFAM" id="SSF55785">
    <property type="entry name" value="PYP-like sensor domain (PAS domain)"/>
    <property type="match status" value="1"/>
</dbReference>
<evidence type="ECO:0000256" key="8">
    <source>
        <dbReference type="ARBA" id="ARBA00022692"/>
    </source>
</evidence>
<name>A0A1H0K3U4_9ACTN</name>
<dbReference type="InterPro" id="IPR005467">
    <property type="entry name" value="His_kinase_dom"/>
</dbReference>
<evidence type="ECO:0000256" key="2">
    <source>
        <dbReference type="ARBA" id="ARBA00001968"/>
    </source>
</evidence>
<feature type="transmembrane region" description="Helical" evidence="14">
    <location>
        <begin position="40"/>
        <end position="57"/>
    </location>
</feature>
<keyword evidence="19" id="KW-1185">Reference proteome</keyword>
<dbReference type="GO" id="GO:0005886">
    <property type="term" value="C:plasma membrane"/>
    <property type="evidence" value="ECO:0007669"/>
    <property type="project" value="UniProtKB-SubCell"/>
</dbReference>
<evidence type="ECO:0000256" key="1">
    <source>
        <dbReference type="ARBA" id="ARBA00000085"/>
    </source>
</evidence>
<reference evidence="18 19" key="1">
    <citation type="submission" date="2016-10" db="EMBL/GenBank/DDBJ databases">
        <authorList>
            <person name="de Groot N.N."/>
        </authorList>
    </citation>
    <scope>NUCLEOTIDE SEQUENCE [LARGE SCALE GENOMIC DNA]</scope>
    <source>
        <strain evidence="18 19">CGMCC 1.11147</strain>
    </source>
</reference>
<organism evidence="18 19">
    <name type="scientific">Nocardioides szechwanensis</name>
    <dbReference type="NCBI Taxonomy" id="1005944"/>
    <lineage>
        <taxon>Bacteria</taxon>
        <taxon>Bacillati</taxon>
        <taxon>Actinomycetota</taxon>
        <taxon>Actinomycetes</taxon>
        <taxon>Propionibacteriales</taxon>
        <taxon>Nocardioidaceae</taxon>
        <taxon>Nocardioides</taxon>
    </lineage>
</organism>
<feature type="domain" description="PAC" evidence="17">
    <location>
        <begin position="362"/>
        <end position="414"/>
    </location>
</feature>
<dbReference type="CDD" id="cd00075">
    <property type="entry name" value="HATPase"/>
    <property type="match status" value="1"/>
</dbReference>
<keyword evidence="10 14" id="KW-1133">Transmembrane helix</keyword>
<dbReference type="GO" id="GO:0005509">
    <property type="term" value="F:calcium ion binding"/>
    <property type="evidence" value="ECO:0007669"/>
    <property type="project" value="UniProtKB-ARBA"/>
</dbReference>
<dbReference type="InterPro" id="IPR000700">
    <property type="entry name" value="PAS-assoc_C"/>
</dbReference>
<comment type="subcellular location">
    <subcellularLocation>
        <location evidence="3">Cell membrane</location>
        <topology evidence="3">Multi-pass membrane protein</topology>
    </subcellularLocation>
</comment>
<dbReference type="InterPro" id="IPR003594">
    <property type="entry name" value="HATPase_dom"/>
</dbReference>
<dbReference type="GO" id="GO:0000155">
    <property type="term" value="F:phosphorelay sensor kinase activity"/>
    <property type="evidence" value="ECO:0007669"/>
    <property type="project" value="InterPro"/>
</dbReference>
<sequence length="658" mass="70882">MAVTGFVAVWGAPDGGRVTGIWPAGLATGALLLARRRHTARLLLAILVISFGTVWLGGRPWDVALGFALGSTLEALVVARLFTDGREDRPPLRSDDDLLSYFRACAAGGILVAAAGFLTSAVTGWGNPVLVAISVATAHMASNLVLIPFFCRPPNQESIASQSERVIQWATIVVVTPFAFLPTDFPSVVFIAIPVLAWGALRLSPKESLAQLVAVLAFSIFMTTAGFGPFADVPDRYDMPVDIRGVLLALFAITCAIIVVPLMIRVGQQIATARESAAERDIVQRIVDGATGIAIIGTDHDGRVTLFNPGAEKLLGYEASEVLGEHTTMFHTAGAISDKAKELGVRDNFLDVVLEMTKPGGAGTLVRFRRKDGVERTHAMTLSRLVDNRDRTTGYVSTSEDVTDQIDAQRALEEALEAERQAVDRLREVDSVKDAFVSSVSHELRTPMTSILGYLEMLGEGAYGELSPDQNKAVHRVSDNTQRLLGLIDDLLTLSRVDNDGFDYVDRVFDLREAVRAAYGVVSPAWQERPLTVSLHLPEEPVPLLGDRDMIERVTLNLLGNAVKFTPDGGSIYVGLELEGDFAEIAVSDSGIGVPQQEQAQLFNRFFRSTLAQKHAIPGSGLGLSITRAIVEKHGGTISFTSEAGEGTTFRVQLPVVT</sequence>
<dbReference type="PROSITE" id="PS50109">
    <property type="entry name" value="HIS_KIN"/>
    <property type="match status" value="1"/>
</dbReference>
<dbReference type="FunFam" id="1.10.287.130:FF:000001">
    <property type="entry name" value="Two-component sensor histidine kinase"/>
    <property type="match status" value="1"/>
</dbReference>
<keyword evidence="8 14" id="KW-0812">Transmembrane</keyword>
<dbReference type="InterPro" id="IPR036097">
    <property type="entry name" value="HisK_dim/P_sf"/>
</dbReference>
<evidence type="ECO:0000259" key="15">
    <source>
        <dbReference type="PROSITE" id="PS50109"/>
    </source>
</evidence>
<dbReference type="Gene3D" id="3.30.450.20">
    <property type="entry name" value="PAS domain"/>
    <property type="match status" value="1"/>
</dbReference>
<evidence type="ECO:0000313" key="18">
    <source>
        <dbReference type="EMBL" id="SDO50430.1"/>
    </source>
</evidence>
<dbReference type="InterPro" id="IPR000014">
    <property type="entry name" value="PAS"/>
</dbReference>
<proteinExistence type="predicted"/>
<dbReference type="RefSeq" id="WP_143016266.1">
    <property type="nucleotide sequence ID" value="NZ_BKAE01000014.1"/>
</dbReference>
<dbReference type="InterPro" id="IPR004358">
    <property type="entry name" value="Sig_transdc_His_kin-like_C"/>
</dbReference>
<keyword evidence="12 14" id="KW-0472">Membrane</keyword>
<evidence type="ECO:0000259" key="16">
    <source>
        <dbReference type="PROSITE" id="PS50112"/>
    </source>
</evidence>
<dbReference type="PROSITE" id="PS50112">
    <property type="entry name" value="PAS"/>
    <property type="match status" value="1"/>
</dbReference>
<keyword evidence="7" id="KW-0808">Transferase</keyword>
<evidence type="ECO:0000256" key="11">
    <source>
        <dbReference type="ARBA" id="ARBA00023012"/>
    </source>
</evidence>
<feature type="domain" description="Histidine kinase" evidence="15">
    <location>
        <begin position="439"/>
        <end position="658"/>
    </location>
</feature>
<dbReference type="STRING" id="1005944.SAMN05192576_4143"/>
<evidence type="ECO:0000256" key="5">
    <source>
        <dbReference type="ARBA" id="ARBA00022475"/>
    </source>
</evidence>
<dbReference type="PANTHER" id="PTHR43047">
    <property type="entry name" value="TWO-COMPONENT HISTIDINE PROTEIN KINASE"/>
    <property type="match status" value="1"/>
</dbReference>
<dbReference type="PANTHER" id="PTHR43047:SF72">
    <property type="entry name" value="OSMOSENSING HISTIDINE PROTEIN KINASE SLN1"/>
    <property type="match status" value="1"/>
</dbReference>
<dbReference type="FunFam" id="3.30.565.10:FF:000006">
    <property type="entry name" value="Sensor histidine kinase WalK"/>
    <property type="match status" value="1"/>
</dbReference>
<feature type="domain" description="PAS" evidence="16">
    <location>
        <begin position="279"/>
        <end position="331"/>
    </location>
</feature>
<dbReference type="GO" id="GO:0009927">
    <property type="term" value="F:histidine phosphotransfer kinase activity"/>
    <property type="evidence" value="ECO:0007669"/>
    <property type="project" value="TreeGrafter"/>
</dbReference>
<comment type="catalytic activity">
    <reaction evidence="1">
        <text>ATP + protein L-histidine = ADP + protein N-phospho-L-histidine.</text>
        <dbReference type="EC" id="2.7.13.3"/>
    </reaction>
</comment>
<dbReference type="CDD" id="cd00082">
    <property type="entry name" value="HisKA"/>
    <property type="match status" value="1"/>
</dbReference>
<dbReference type="EMBL" id="FNIC01000009">
    <property type="protein sequence ID" value="SDO50430.1"/>
    <property type="molecule type" value="Genomic_DNA"/>
</dbReference>
<feature type="transmembrane region" description="Helical" evidence="14">
    <location>
        <begin position="172"/>
        <end position="197"/>
    </location>
</feature>
<dbReference type="SUPFAM" id="SSF55874">
    <property type="entry name" value="ATPase domain of HSP90 chaperone/DNA topoisomerase II/histidine kinase"/>
    <property type="match status" value="1"/>
</dbReference>